<sequence length="121" mass="14488">MTKTRKYKKKRVLKKSRKTKTRRKYNKKGGTAPGARWSSFERFDFPRWKRPKVPNHPNVFMTGTREEFNKNNKNNKTLKSGRNGVVSKFLNRLGRRKKTQQDEVDDYGRVRRHDGIYVPVF</sequence>
<accession>A0A6C0KLK1</accession>
<evidence type="ECO:0000313" key="2">
    <source>
        <dbReference type="EMBL" id="QHU17637.1"/>
    </source>
</evidence>
<proteinExistence type="predicted"/>
<organism evidence="2">
    <name type="scientific">viral metagenome</name>
    <dbReference type="NCBI Taxonomy" id="1070528"/>
    <lineage>
        <taxon>unclassified sequences</taxon>
        <taxon>metagenomes</taxon>
        <taxon>organismal metagenomes</taxon>
    </lineage>
</organism>
<protein>
    <submittedName>
        <fullName evidence="2">Uncharacterized protein</fullName>
    </submittedName>
</protein>
<name>A0A6C0KLK1_9ZZZZ</name>
<feature type="compositionally biased region" description="Basic residues" evidence="1">
    <location>
        <begin position="1"/>
        <end position="27"/>
    </location>
</feature>
<feature type="region of interest" description="Disordered" evidence="1">
    <location>
        <begin position="1"/>
        <end position="34"/>
    </location>
</feature>
<dbReference type="AlphaFoldDB" id="A0A6C0KLK1"/>
<evidence type="ECO:0000256" key="1">
    <source>
        <dbReference type="SAM" id="MobiDB-lite"/>
    </source>
</evidence>
<dbReference type="EMBL" id="MN740916">
    <property type="protein sequence ID" value="QHU17637.1"/>
    <property type="molecule type" value="Genomic_DNA"/>
</dbReference>
<reference evidence="2" key="1">
    <citation type="journal article" date="2020" name="Nature">
        <title>Giant virus diversity and host interactions through global metagenomics.</title>
        <authorList>
            <person name="Schulz F."/>
            <person name="Roux S."/>
            <person name="Paez-Espino D."/>
            <person name="Jungbluth S."/>
            <person name="Walsh D.A."/>
            <person name="Denef V.J."/>
            <person name="McMahon K.D."/>
            <person name="Konstantinidis K.T."/>
            <person name="Eloe-Fadrosh E.A."/>
            <person name="Kyrpides N.C."/>
            <person name="Woyke T."/>
        </authorList>
    </citation>
    <scope>NUCLEOTIDE SEQUENCE</scope>
    <source>
        <strain evidence="2">GVMAG-S-3300012919-55</strain>
    </source>
</reference>